<dbReference type="SUPFAM" id="SSF56672">
    <property type="entry name" value="DNA/RNA polymerases"/>
    <property type="match status" value="1"/>
</dbReference>
<gene>
    <name evidence="1" type="ORF">FTUN_4386</name>
</gene>
<dbReference type="EMBL" id="CP053452">
    <property type="protein sequence ID" value="QJW96826.1"/>
    <property type="molecule type" value="Genomic_DNA"/>
</dbReference>
<keyword evidence="2" id="KW-1185">Reference proteome</keyword>
<dbReference type="Proteomes" id="UP000503447">
    <property type="component" value="Chromosome"/>
</dbReference>
<dbReference type="AlphaFoldDB" id="A0A6M5YTS4"/>
<dbReference type="KEGG" id="ftj:FTUN_4386"/>
<reference evidence="2" key="1">
    <citation type="submission" date="2020-05" db="EMBL/GenBank/DDBJ databases">
        <title>Frigoriglobus tundricola gen. nov., sp. nov., a psychrotolerant cellulolytic planctomycete of the family Gemmataceae with two divergent copies of 16S rRNA gene.</title>
        <authorList>
            <person name="Kulichevskaya I.S."/>
            <person name="Ivanova A.A."/>
            <person name="Naumoff D.G."/>
            <person name="Beletsky A.V."/>
            <person name="Rijpstra W.I.C."/>
            <person name="Sinninghe Damste J.S."/>
            <person name="Mardanov A.V."/>
            <person name="Ravin N.V."/>
            <person name="Dedysh S.N."/>
        </authorList>
    </citation>
    <scope>NUCLEOTIDE SEQUENCE [LARGE SCALE GENOMIC DNA]</scope>
    <source>
        <strain evidence="2">PL17</strain>
    </source>
</reference>
<dbReference type="RefSeq" id="WP_261361944.1">
    <property type="nucleotide sequence ID" value="NZ_CP053452.2"/>
</dbReference>
<organism evidence="1 2">
    <name type="scientific">Frigoriglobus tundricola</name>
    <dbReference type="NCBI Taxonomy" id="2774151"/>
    <lineage>
        <taxon>Bacteria</taxon>
        <taxon>Pseudomonadati</taxon>
        <taxon>Planctomycetota</taxon>
        <taxon>Planctomycetia</taxon>
        <taxon>Gemmatales</taxon>
        <taxon>Gemmataceae</taxon>
        <taxon>Frigoriglobus</taxon>
    </lineage>
</organism>
<proteinExistence type="predicted"/>
<evidence type="ECO:0000313" key="1">
    <source>
        <dbReference type="EMBL" id="QJW96826.1"/>
    </source>
</evidence>
<sequence>MADLDQERERRGHTFCRYANDGNIYVRSEAAGRRVIASVMTFLEAKLQLRVNRWKSAVARVEERKFLSHRLLSDGRLGLAPVSRERAKDRIRSITRRNRGIASSGWSGNSTRF</sequence>
<protein>
    <submittedName>
        <fullName evidence="1">Mobile element protein</fullName>
    </submittedName>
</protein>
<name>A0A6M5YTS4_9BACT</name>
<dbReference type="InterPro" id="IPR043502">
    <property type="entry name" value="DNA/RNA_pol_sf"/>
</dbReference>
<evidence type="ECO:0000313" key="2">
    <source>
        <dbReference type="Proteomes" id="UP000503447"/>
    </source>
</evidence>
<accession>A0A6M5YTS4</accession>